<dbReference type="InterPro" id="IPR015168">
    <property type="entry name" value="SsuA/THI5"/>
</dbReference>
<dbReference type="OrthoDB" id="8196780at2"/>
<dbReference type="InterPro" id="IPR027939">
    <property type="entry name" value="NMT1/THI5"/>
</dbReference>
<reference evidence="3 4" key="1">
    <citation type="submission" date="2017-05" db="EMBL/GenBank/DDBJ databases">
        <title>Full genome sequence of Pseudorhodoplanes sinuspersici.</title>
        <authorList>
            <person name="Dastgheib S.M.M."/>
            <person name="Shavandi M."/>
            <person name="Tirandaz H."/>
        </authorList>
    </citation>
    <scope>NUCLEOTIDE SEQUENCE [LARGE SCALE GENOMIC DNA]</scope>
    <source>
        <strain evidence="3 4">RIPI110</strain>
    </source>
</reference>
<evidence type="ECO:0000256" key="1">
    <source>
        <dbReference type="SAM" id="SignalP"/>
    </source>
</evidence>
<gene>
    <name evidence="3" type="ORF">CAK95_28705</name>
</gene>
<dbReference type="EMBL" id="CP021112">
    <property type="protein sequence ID" value="ARQ03264.1"/>
    <property type="molecule type" value="Genomic_DNA"/>
</dbReference>
<feature type="chain" id="PRO_5013162362" evidence="1">
    <location>
        <begin position="17"/>
        <end position="314"/>
    </location>
</feature>
<keyword evidence="1" id="KW-0732">Signal</keyword>
<sequence>MGAVAALALLQQPAAAADVNLITDFGYNGRHSYFYVALEKGYYKDEGLNVTILRGQGSGDAIKKVAAGAATFGFADAGSLVLARGNDGVPVKLVSVVYVQPPQALFVLESSNIKTPKDLEGKTLAETAAGAIRLLFPAYAKAAGIDESKVKWVAAESSALPSILASKRADAIGQFTVGAPLLAAATAPEGVRALAYKDAGLSYYGNGLIASEKTIAEDPKMVRGFVRATLKGMKDAFAKPEEAATIMNKHQKQLSVQVIEGETRLVEQLATTKGYPMGKIDPARIDETVKVIETYFKLNNPVKPADLFADGFVE</sequence>
<accession>A0A1W7A0X7</accession>
<name>A0A1W7A0X7_9HYPH</name>
<dbReference type="STRING" id="1235591.CAK95_28705"/>
<dbReference type="GO" id="GO:0009228">
    <property type="term" value="P:thiamine biosynthetic process"/>
    <property type="evidence" value="ECO:0007669"/>
    <property type="project" value="InterPro"/>
</dbReference>
<dbReference type="Pfam" id="PF09084">
    <property type="entry name" value="NMT1"/>
    <property type="match status" value="1"/>
</dbReference>
<feature type="domain" description="SsuA/THI5-like" evidence="2">
    <location>
        <begin position="29"/>
        <end position="243"/>
    </location>
</feature>
<protein>
    <submittedName>
        <fullName evidence="3">ABC transporter substrate-binding protein</fullName>
    </submittedName>
</protein>
<dbReference type="Proteomes" id="UP000194137">
    <property type="component" value="Chromosome"/>
</dbReference>
<dbReference type="PANTHER" id="PTHR31528">
    <property type="entry name" value="4-AMINO-5-HYDROXYMETHYL-2-METHYLPYRIMIDINE PHOSPHATE SYNTHASE THI11-RELATED"/>
    <property type="match status" value="1"/>
</dbReference>
<feature type="signal peptide" evidence="1">
    <location>
        <begin position="1"/>
        <end position="16"/>
    </location>
</feature>
<dbReference type="AlphaFoldDB" id="A0A1W7A0X7"/>
<dbReference type="Gene3D" id="3.40.190.10">
    <property type="entry name" value="Periplasmic binding protein-like II"/>
    <property type="match status" value="2"/>
</dbReference>
<evidence type="ECO:0000313" key="4">
    <source>
        <dbReference type="Proteomes" id="UP000194137"/>
    </source>
</evidence>
<dbReference type="KEGG" id="psin:CAK95_28705"/>
<evidence type="ECO:0000313" key="3">
    <source>
        <dbReference type="EMBL" id="ARQ03264.1"/>
    </source>
</evidence>
<keyword evidence="4" id="KW-1185">Reference proteome</keyword>
<proteinExistence type="predicted"/>
<dbReference type="SUPFAM" id="SSF53850">
    <property type="entry name" value="Periplasmic binding protein-like II"/>
    <property type="match status" value="1"/>
</dbReference>
<organism evidence="3 4">
    <name type="scientific">Pseudorhodoplanes sinuspersici</name>
    <dbReference type="NCBI Taxonomy" id="1235591"/>
    <lineage>
        <taxon>Bacteria</taxon>
        <taxon>Pseudomonadati</taxon>
        <taxon>Pseudomonadota</taxon>
        <taxon>Alphaproteobacteria</taxon>
        <taxon>Hyphomicrobiales</taxon>
        <taxon>Pseudorhodoplanes</taxon>
    </lineage>
</organism>
<evidence type="ECO:0000259" key="2">
    <source>
        <dbReference type="Pfam" id="PF09084"/>
    </source>
</evidence>
<dbReference type="PANTHER" id="PTHR31528:SF15">
    <property type="entry name" value="RIBOFLAVIN-BINDING PROTEIN RIBY"/>
    <property type="match status" value="1"/>
</dbReference>